<evidence type="ECO:0000313" key="5">
    <source>
        <dbReference type="Proteomes" id="UP000256269"/>
    </source>
</evidence>
<dbReference type="Proteomes" id="UP000256269">
    <property type="component" value="Unassembled WGS sequence"/>
</dbReference>
<keyword evidence="2" id="KW-1133">Transmembrane helix</keyword>
<dbReference type="PANTHER" id="PTHR40763:SF4">
    <property type="entry name" value="DUF1707 DOMAIN-CONTAINING PROTEIN"/>
    <property type="match status" value="1"/>
</dbReference>
<dbReference type="EMBL" id="QUNO01000001">
    <property type="protein sequence ID" value="REH55746.1"/>
    <property type="molecule type" value="Genomic_DNA"/>
</dbReference>
<keyword evidence="2" id="KW-0472">Membrane</keyword>
<comment type="caution">
    <text evidence="4">The sequence shown here is derived from an EMBL/GenBank/DDBJ whole genome shotgun (WGS) entry which is preliminary data.</text>
</comment>
<feature type="transmembrane region" description="Helical" evidence="2">
    <location>
        <begin position="102"/>
        <end position="121"/>
    </location>
</feature>
<evidence type="ECO:0000313" key="4">
    <source>
        <dbReference type="EMBL" id="REH55746.1"/>
    </source>
</evidence>
<protein>
    <submittedName>
        <fullName evidence="4">Uncharacterized protein DUF1707</fullName>
    </submittedName>
</protein>
<name>A0A3E0IB18_9PSEU</name>
<keyword evidence="2" id="KW-0812">Transmembrane</keyword>
<sequence>MRRTIGHVNESPDMRIGDTEREQALAALGEHMSAGRLTIDEYGERSAKVTAARTRGELVELFTDLPDPQPGSAPRPQPAAAPTQPPAKIAEAEVSRRTGLRVSMATISAASWPVCIAIGLTTERWQFMAVPFLLSWFTGALWGRGRHDDRDQGRRERDRWREERHQIRDDMRRRRREIRGD</sequence>
<evidence type="ECO:0000256" key="1">
    <source>
        <dbReference type="SAM" id="MobiDB-lite"/>
    </source>
</evidence>
<accession>A0A3E0IB18</accession>
<reference evidence="4 5" key="1">
    <citation type="submission" date="2018-08" db="EMBL/GenBank/DDBJ databases">
        <title>Genomic Encyclopedia of Archaeal and Bacterial Type Strains, Phase II (KMG-II): from individual species to whole genera.</title>
        <authorList>
            <person name="Goeker M."/>
        </authorList>
    </citation>
    <scope>NUCLEOTIDE SEQUENCE [LARGE SCALE GENOMIC DNA]</scope>
    <source>
        <strain evidence="4 5">DSM 45791</strain>
    </source>
</reference>
<organism evidence="4 5">
    <name type="scientific">Kutzneria buriramensis</name>
    <dbReference type="NCBI Taxonomy" id="1045776"/>
    <lineage>
        <taxon>Bacteria</taxon>
        <taxon>Bacillati</taxon>
        <taxon>Actinomycetota</taxon>
        <taxon>Actinomycetes</taxon>
        <taxon>Pseudonocardiales</taxon>
        <taxon>Pseudonocardiaceae</taxon>
        <taxon>Kutzneria</taxon>
    </lineage>
</organism>
<keyword evidence="5" id="KW-1185">Reference proteome</keyword>
<dbReference type="AlphaFoldDB" id="A0A3E0IB18"/>
<dbReference type="InterPro" id="IPR012551">
    <property type="entry name" value="DUF1707_SHOCT-like"/>
</dbReference>
<feature type="region of interest" description="Disordered" evidence="1">
    <location>
        <begin position="63"/>
        <end position="88"/>
    </location>
</feature>
<feature type="domain" description="DUF1707" evidence="3">
    <location>
        <begin position="14"/>
        <end position="66"/>
    </location>
</feature>
<feature type="region of interest" description="Disordered" evidence="1">
    <location>
        <begin position="145"/>
        <end position="181"/>
    </location>
</feature>
<dbReference type="Pfam" id="PF08044">
    <property type="entry name" value="DUF1707"/>
    <property type="match status" value="1"/>
</dbReference>
<proteinExistence type="predicted"/>
<dbReference type="PANTHER" id="PTHR40763">
    <property type="entry name" value="MEMBRANE PROTEIN-RELATED"/>
    <property type="match status" value="1"/>
</dbReference>
<feature type="transmembrane region" description="Helical" evidence="2">
    <location>
        <begin position="127"/>
        <end position="145"/>
    </location>
</feature>
<evidence type="ECO:0000256" key="2">
    <source>
        <dbReference type="SAM" id="Phobius"/>
    </source>
</evidence>
<feature type="compositionally biased region" description="Pro residues" evidence="1">
    <location>
        <begin position="67"/>
        <end position="85"/>
    </location>
</feature>
<gene>
    <name evidence="4" type="ORF">BCF44_101772</name>
</gene>
<evidence type="ECO:0000259" key="3">
    <source>
        <dbReference type="Pfam" id="PF08044"/>
    </source>
</evidence>